<dbReference type="EMBL" id="JAEKNN010000007">
    <property type="protein sequence ID" value="MBJ7608078.1"/>
    <property type="molecule type" value="Genomic_DNA"/>
</dbReference>
<accession>A0A934NDU8</accession>
<dbReference type="GO" id="GO:0005975">
    <property type="term" value="P:carbohydrate metabolic process"/>
    <property type="evidence" value="ECO:0007669"/>
    <property type="project" value="InterPro"/>
</dbReference>
<sequence length="332" mass="36183">MIPASLTGSDLTATVDAIARVQRPDGSIPWYAGGQVDPWNHVEAAMALDVGGRHDEASRAYDWLVRMQRADGSWHAAYRDGAVIDATLDTNLCAYLGTGLWLHQQCGAPDPEVRSIFACLERALGFVLSLQGDDGTVWWACDAAGRPWRRGLVTGSSCVHLSLACAARIADTIGIPHPEWEVARRRLGWALRTAPGSFQDKRRWAMDWYYPVLGGVISGSQAHARIASRWDDFVVPGRGVRCVSDRPWVTAAETCELALALVRCDDRDRAVELLEWAQHLRGDDAAYWTGANFTDGCIFPPDEQPTWTTAAVVLAADAISGGLVATVLDATR</sequence>
<comment type="caution">
    <text evidence="1">The sequence shown here is derived from an EMBL/GenBank/DDBJ whole genome shotgun (WGS) entry which is preliminary data.</text>
</comment>
<reference evidence="1 2" key="1">
    <citation type="submission" date="2020-10" db="EMBL/GenBank/DDBJ databases">
        <title>Ca. Dormibacterota MAGs.</title>
        <authorList>
            <person name="Montgomery K."/>
        </authorList>
    </citation>
    <scope>NUCLEOTIDE SEQUENCE [LARGE SCALE GENOMIC DNA]</scope>
    <source>
        <strain evidence="1">Mitchell_Peninsula_5</strain>
    </source>
</reference>
<evidence type="ECO:0000313" key="2">
    <source>
        <dbReference type="Proteomes" id="UP000614410"/>
    </source>
</evidence>
<dbReference type="InterPro" id="IPR008928">
    <property type="entry name" value="6-hairpin_glycosidase_sf"/>
</dbReference>
<dbReference type="AlphaFoldDB" id="A0A934NDU8"/>
<name>A0A934NDU8_9BACT</name>
<dbReference type="Gene3D" id="1.50.10.20">
    <property type="match status" value="1"/>
</dbReference>
<gene>
    <name evidence="1" type="ORF">JF887_01425</name>
</gene>
<dbReference type="Proteomes" id="UP000614410">
    <property type="component" value="Unassembled WGS sequence"/>
</dbReference>
<organism evidence="1 2">
    <name type="scientific">Candidatus Amunia macphersoniae</name>
    <dbReference type="NCBI Taxonomy" id="3127014"/>
    <lineage>
        <taxon>Bacteria</taxon>
        <taxon>Bacillati</taxon>
        <taxon>Candidatus Dormiibacterota</taxon>
        <taxon>Candidatus Dormibacteria</taxon>
        <taxon>Candidatus Aeolococcales</taxon>
        <taxon>Candidatus Aeolococcaceae</taxon>
        <taxon>Candidatus Amunia</taxon>
    </lineage>
</organism>
<proteinExistence type="predicted"/>
<evidence type="ECO:0000313" key="1">
    <source>
        <dbReference type="EMBL" id="MBJ7608078.1"/>
    </source>
</evidence>
<protein>
    <submittedName>
        <fullName evidence="1">Prenyltransferase</fullName>
    </submittedName>
</protein>
<dbReference type="SUPFAM" id="SSF48208">
    <property type="entry name" value="Six-hairpin glycosidases"/>
    <property type="match status" value="1"/>
</dbReference>